<keyword evidence="1" id="KW-0472">Membrane</keyword>
<sequence>MVGFIGALSSALCILILVFITLIVGYIDSLLPEASFFRVNEATYRYPISSYYVTDDVLKELDAILININEDKKFKINSINVGCSFGFDIGESSANNIMVYNTIKINTGKIPIDATMNKDPIVDKNKLNYCYVDFNGVDYGR</sequence>
<evidence type="ECO:0000256" key="1">
    <source>
        <dbReference type="SAM" id="Phobius"/>
    </source>
</evidence>
<accession>A0A1B9NWT5</accession>
<proteinExistence type="predicted"/>
<name>A0A1B9NWT5_ALILO</name>
<protein>
    <submittedName>
        <fullName evidence="2">Uncharacterized protein</fullName>
    </submittedName>
</protein>
<evidence type="ECO:0000313" key="2">
    <source>
        <dbReference type="EMBL" id="OCH19961.1"/>
    </source>
</evidence>
<dbReference type="EMBL" id="MAJU01000014">
    <property type="protein sequence ID" value="OCH19961.1"/>
    <property type="molecule type" value="Genomic_DNA"/>
</dbReference>
<dbReference type="RefSeq" id="WP_023602570.1">
    <property type="nucleotide sequence ID" value="NZ_CAWMPN010000014.1"/>
</dbReference>
<dbReference type="Proteomes" id="UP000093523">
    <property type="component" value="Unassembled WGS sequence"/>
</dbReference>
<gene>
    <name evidence="2" type="ORF">A6E04_15515</name>
</gene>
<comment type="caution">
    <text evidence="2">The sequence shown here is derived from an EMBL/GenBank/DDBJ whole genome shotgun (WGS) entry which is preliminary data.</text>
</comment>
<reference evidence="2 3" key="1">
    <citation type="submission" date="2016-06" db="EMBL/GenBank/DDBJ databases">
        <authorList>
            <person name="Kjaerup R.B."/>
            <person name="Dalgaard T.S."/>
            <person name="Juul-Madsen H.R."/>
        </authorList>
    </citation>
    <scope>NUCLEOTIDE SEQUENCE [LARGE SCALE GENOMIC DNA]</scope>
    <source>
        <strain evidence="2 3">1S159</strain>
    </source>
</reference>
<organism evidence="2 3">
    <name type="scientific">Aliivibrio logei</name>
    <name type="common">Vibrio logei</name>
    <dbReference type="NCBI Taxonomy" id="688"/>
    <lineage>
        <taxon>Bacteria</taxon>
        <taxon>Pseudomonadati</taxon>
        <taxon>Pseudomonadota</taxon>
        <taxon>Gammaproteobacteria</taxon>
        <taxon>Vibrionales</taxon>
        <taxon>Vibrionaceae</taxon>
        <taxon>Aliivibrio</taxon>
    </lineage>
</organism>
<keyword evidence="1" id="KW-0812">Transmembrane</keyword>
<evidence type="ECO:0000313" key="3">
    <source>
        <dbReference type="Proteomes" id="UP000093523"/>
    </source>
</evidence>
<dbReference type="OrthoDB" id="5918946at2"/>
<keyword evidence="1" id="KW-1133">Transmembrane helix</keyword>
<dbReference type="AlphaFoldDB" id="A0A1B9NWT5"/>
<dbReference type="STRING" id="688.A6E04_15515"/>
<feature type="transmembrane region" description="Helical" evidence="1">
    <location>
        <begin position="6"/>
        <end position="27"/>
    </location>
</feature>